<evidence type="ECO:0000259" key="10">
    <source>
        <dbReference type="PROSITE" id="PS51384"/>
    </source>
</evidence>
<evidence type="ECO:0000256" key="5">
    <source>
        <dbReference type="ARBA" id="ARBA00022741"/>
    </source>
</evidence>
<evidence type="ECO:0000256" key="8">
    <source>
        <dbReference type="ARBA" id="ARBA00023002"/>
    </source>
</evidence>
<dbReference type="PRINTS" id="PR00410">
    <property type="entry name" value="PHEHYDRXLASE"/>
</dbReference>
<dbReference type="Gene3D" id="2.40.30.10">
    <property type="entry name" value="Translation factors"/>
    <property type="match status" value="1"/>
</dbReference>
<dbReference type="Proteomes" id="UP000477911">
    <property type="component" value="Unassembled WGS sequence"/>
</dbReference>
<evidence type="ECO:0000256" key="4">
    <source>
        <dbReference type="ARBA" id="ARBA00022630"/>
    </source>
</evidence>
<dbReference type="InterPro" id="IPR008333">
    <property type="entry name" value="Cbr1-like_FAD-bd_dom"/>
</dbReference>
<protein>
    <recommendedName>
        <fullName evidence="3">ferredoxin--NADP(+) reductase</fullName>
        <ecNumber evidence="3">1.18.1.2</ecNumber>
    </recommendedName>
</protein>
<accession>A0A6L7G249</accession>
<evidence type="ECO:0000256" key="7">
    <source>
        <dbReference type="ARBA" id="ARBA00022857"/>
    </source>
</evidence>
<dbReference type="EMBL" id="WUMU01000006">
    <property type="protein sequence ID" value="MXN17812.1"/>
    <property type="molecule type" value="Genomic_DNA"/>
</dbReference>
<dbReference type="PANTHER" id="PTHR47878">
    <property type="entry name" value="OXIDOREDUCTASE FAD/NAD(P)-BINDING DOMAIN PROTEIN"/>
    <property type="match status" value="1"/>
</dbReference>
<reference evidence="11 12" key="1">
    <citation type="submission" date="2019-12" db="EMBL/GenBank/DDBJ databases">
        <authorList>
            <person name="Li M."/>
        </authorList>
    </citation>
    <scope>NUCLEOTIDE SEQUENCE [LARGE SCALE GENOMIC DNA]</scope>
    <source>
        <strain evidence="11 12">GBMRC 2024</strain>
    </source>
</reference>
<keyword evidence="8" id="KW-0560">Oxidoreductase</keyword>
<dbReference type="GO" id="GO:0004324">
    <property type="term" value="F:ferredoxin-NADP+ reductase activity"/>
    <property type="evidence" value="ECO:0007669"/>
    <property type="project" value="UniProtKB-EC"/>
</dbReference>
<dbReference type="EC" id="1.18.1.2" evidence="3"/>
<keyword evidence="7" id="KW-0521">NADP</keyword>
<dbReference type="SUPFAM" id="SSF52343">
    <property type="entry name" value="Ferredoxin reductase-like, C-terminal NADP-linked domain"/>
    <property type="match status" value="1"/>
</dbReference>
<comment type="caution">
    <text evidence="11">The sequence shown here is derived from an EMBL/GenBank/DDBJ whole genome shotgun (WGS) entry which is preliminary data.</text>
</comment>
<comment type="catalytic activity">
    <reaction evidence="9">
        <text>2 reduced [2Fe-2S]-[ferredoxin] + NADP(+) + H(+) = 2 oxidized [2Fe-2S]-[ferredoxin] + NADPH</text>
        <dbReference type="Rhea" id="RHEA:20125"/>
        <dbReference type="Rhea" id="RHEA-COMP:10000"/>
        <dbReference type="Rhea" id="RHEA-COMP:10001"/>
        <dbReference type="ChEBI" id="CHEBI:15378"/>
        <dbReference type="ChEBI" id="CHEBI:33737"/>
        <dbReference type="ChEBI" id="CHEBI:33738"/>
        <dbReference type="ChEBI" id="CHEBI:57783"/>
        <dbReference type="ChEBI" id="CHEBI:58349"/>
        <dbReference type="EC" id="1.18.1.2"/>
    </reaction>
</comment>
<sequence>MAILHPETVLSVHHWTDRLFSFTTTRDPGMRFSNGHFTMIGLNIAGRPLLRAYSIASANHAAHLEFFSIKVPDGPLTSRLQHLEVGDQLLVGRKPTGTLLIDHLRAGRVLYLLATGTGLAPFLSVIRDPETYLRFEQVVLVHGVRQVADLAYREGLARGLADDPLMAEVIDGRLTYLPTVTREAFARQGRITTLIGTGQLEADAGLPPLCPTRDRVMICGSTGLNRDLAALLEARGFREGNTTSPGDYVVEKAFVEG</sequence>
<dbReference type="PANTHER" id="PTHR47878:SF1">
    <property type="entry name" value="FLAVODOXIN_FERREDOXIN--NADP REDUCTASE"/>
    <property type="match status" value="1"/>
</dbReference>
<evidence type="ECO:0000256" key="9">
    <source>
        <dbReference type="ARBA" id="ARBA00047776"/>
    </source>
</evidence>
<dbReference type="InterPro" id="IPR033892">
    <property type="entry name" value="FNR_bac"/>
</dbReference>
<gene>
    <name evidence="11" type="ORF">GR170_08200</name>
</gene>
<proteinExistence type="inferred from homology"/>
<organism evidence="11 12">
    <name type="scientific">Pseudooceanicola albus</name>
    <dbReference type="NCBI Taxonomy" id="2692189"/>
    <lineage>
        <taxon>Bacteria</taxon>
        <taxon>Pseudomonadati</taxon>
        <taxon>Pseudomonadota</taxon>
        <taxon>Alphaproteobacteria</taxon>
        <taxon>Rhodobacterales</taxon>
        <taxon>Paracoccaceae</taxon>
        <taxon>Pseudooceanicola</taxon>
    </lineage>
</organism>
<evidence type="ECO:0000256" key="2">
    <source>
        <dbReference type="ARBA" id="ARBA00008312"/>
    </source>
</evidence>
<dbReference type="GO" id="GO:0042167">
    <property type="term" value="P:heme catabolic process"/>
    <property type="evidence" value="ECO:0007669"/>
    <property type="project" value="TreeGrafter"/>
</dbReference>
<dbReference type="AlphaFoldDB" id="A0A6L7G249"/>
<dbReference type="PROSITE" id="PS51384">
    <property type="entry name" value="FAD_FR"/>
    <property type="match status" value="1"/>
</dbReference>
<name>A0A6L7G249_9RHOB</name>
<dbReference type="InterPro" id="IPR001433">
    <property type="entry name" value="OxRdtase_FAD/NAD-bd"/>
</dbReference>
<evidence type="ECO:0000256" key="6">
    <source>
        <dbReference type="ARBA" id="ARBA00022827"/>
    </source>
</evidence>
<dbReference type="GO" id="GO:0000166">
    <property type="term" value="F:nucleotide binding"/>
    <property type="evidence" value="ECO:0007669"/>
    <property type="project" value="UniProtKB-KW"/>
</dbReference>
<evidence type="ECO:0000256" key="1">
    <source>
        <dbReference type="ARBA" id="ARBA00001974"/>
    </source>
</evidence>
<comment type="cofactor">
    <cofactor evidence="1">
        <name>FAD</name>
        <dbReference type="ChEBI" id="CHEBI:57692"/>
    </cofactor>
</comment>
<dbReference type="InterPro" id="IPR039261">
    <property type="entry name" value="FNR_nucleotide-bd"/>
</dbReference>
<dbReference type="Gene3D" id="3.40.50.80">
    <property type="entry name" value="Nucleotide-binding domain of ferredoxin-NADP reductase (FNR) module"/>
    <property type="match status" value="1"/>
</dbReference>
<dbReference type="RefSeq" id="WP_160893531.1">
    <property type="nucleotide sequence ID" value="NZ_WUMU01000006.1"/>
</dbReference>
<dbReference type="Pfam" id="PF00175">
    <property type="entry name" value="NAD_binding_1"/>
    <property type="match status" value="1"/>
</dbReference>
<keyword evidence="5" id="KW-0547">Nucleotide-binding</keyword>
<keyword evidence="12" id="KW-1185">Reference proteome</keyword>
<evidence type="ECO:0000313" key="11">
    <source>
        <dbReference type="EMBL" id="MXN17812.1"/>
    </source>
</evidence>
<dbReference type="PRINTS" id="PR00371">
    <property type="entry name" value="FPNCR"/>
</dbReference>
<keyword evidence="6" id="KW-0274">FAD</keyword>
<dbReference type="InterPro" id="IPR051930">
    <property type="entry name" value="FNR_type-1"/>
</dbReference>
<dbReference type="InterPro" id="IPR017938">
    <property type="entry name" value="Riboflavin_synthase-like_b-brl"/>
</dbReference>
<comment type="similarity">
    <text evidence="2">Belongs to the ferredoxin--NADP reductase type 1 family.</text>
</comment>
<feature type="domain" description="FAD-binding FR-type" evidence="10">
    <location>
        <begin position="2"/>
        <end position="102"/>
    </location>
</feature>
<dbReference type="Pfam" id="PF00970">
    <property type="entry name" value="FAD_binding_6"/>
    <property type="match status" value="1"/>
</dbReference>
<evidence type="ECO:0000313" key="12">
    <source>
        <dbReference type="Proteomes" id="UP000477911"/>
    </source>
</evidence>
<dbReference type="GO" id="GO:0034599">
    <property type="term" value="P:cellular response to oxidative stress"/>
    <property type="evidence" value="ECO:0007669"/>
    <property type="project" value="TreeGrafter"/>
</dbReference>
<dbReference type="InterPro" id="IPR017927">
    <property type="entry name" value="FAD-bd_FR_type"/>
</dbReference>
<dbReference type="SUPFAM" id="SSF63380">
    <property type="entry name" value="Riboflavin synthase domain-like"/>
    <property type="match status" value="1"/>
</dbReference>
<dbReference type="CDD" id="cd06195">
    <property type="entry name" value="FNR1"/>
    <property type="match status" value="1"/>
</dbReference>
<keyword evidence="4" id="KW-0285">Flavoprotein</keyword>
<dbReference type="InterPro" id="IPR001709">
    <property type="entry name" value="Flavoprot_Pyr_Nucl_cyt_Rdtase"/>
</dbReference>
<evidence type="ECO:0000256" key="3">
    <source>
        <dbReference type="ARBA" id="ARBA00013223"/>
    </source>
</evidence>